<keyword evidence="5 6" id="KW-0949">S-adenosyl-L-methionine</keyword>
<dbReference type="EMBL" id="LAQU01000004">
    <property type="protein sequence ID" value="KKB64472.1"/>
    <property type="molecule type" value="Genomic_DNA"/>
</dbReference>
<dbReference type="PIRSF" id="PIRSF003078">
    <property type="entry name" value="GidB"/>
    <property type="match status" value="1"/>
</dbReference>
<organism evidence="7 8">
    <name type="scientific">Robbsia andropogonis</name>
    <dbReference type="NCBI Taxonomy" id="28092"/>
    <lineage>
        <taxon>Bacteria</taxon>
        <taxon>Pseudomonadati</taxon>
        <taxon>Pseudomonadota</taxon>
        <taxon>Betaproteobacteria</taxon>
        <taxon>Burkholderiales</taxon>
        <taxon>Burkholderiaceae</taxon>
        <taxon>Robbsia</taxon>
    </lineage>
</organism>
<gene>
    <name evidence="6" type="primary">rsmG</name>
    <name evidence="7" type="ORF">WM40_06190</name>
</gene>
<protein>
    <recommendedName>
        <fullName evidence="6">Ribosomal RNA small subunit methyltransferase G</fullName>
        <ecNumber evidence="6">2.1.1.170</ecNumber>
    </recommendedName>
    <alternativeName>
        <fullName evidence="6">16S rRNA 7-methylguanosine methyltransferase</fullName>
        <shortName evidence="6">16S rRNA m7G methyltransferase</shortName>
    </alternativeName>
</protein>
<dbReference type="SUPFAM" id="SSF53335">
    <property type="entry name" value="S-adenosyl-L-methionine-dependent methyltransferases"/>
    <property type="match status" value="1"/>
</dbReference>
<keyword evidence="2 6" id="KW-0698">rRNA processing</keyword>
<dbReference type="PANTHER" id="PTHR31760:SF0">
    <property type="entry name" value="S-ADENOSYL-L-METHIONINE-DEPENDENT METHYLTRANSFERASES SUPERFAMILY PROTEIN"/>
    <property type="match status" value="1"/>
</dbReference>
<dbReference type="PATRIC" id="fig|28092.6.peg.1475"/>
<dbReference type="Pfam" id="PF02527">
    <property type="entry name" value="GidB"/>
    <property type="match status" value="1"/>
</dbReference>
<feature type="binding site" evidence="6">
    <location>
        <position position="131"/>
    </location>
    <ligand>
        <name>S-adenosyl-L-methionine</name>
        <dbReference type="ChEBI" id="CHEBI:59789"/>
    </ligand>
</feature>
<dbReference type="GO" id="GO:0005829">
    <property type="term" value="C:cytosol"/>
    <property type="evidence" value="ECO:0007669"/>
    <property type="project" value="TreeGrafter"/>
</dbReference>
<dbReference type="CDD" id="cd02440">
    <property type="entry name" value="AdoMet_MTases"/>
    <property type="match status" value="1"/>
</dbReference>
<feature type="binding site" evidence="6">
    <location>
        <position position="65"/>
    </location>
    <ligand>
        <name>S-adenosyl-L-methionine</name>
        <dbReference type="ChEBI" id="CHEBI:59789"/>
    </ligand>
</feature>
<dbReference type="Gene3D" id="3.40.50.150">
    <property type="entry name" value="Vaccinia Virus protein VP39"/>
    <property type="match status" value="1"/>
</dbReference>
<keyword evidence="4 6" id="KW-0808">Transferase</keyword>
<dbReference type="InterPro" id="IPR029063">
    <property type="entry name" value="SAM-dependent_MTases_sf"/>
</dbReference>
<feature type="binding site" evidence="6">
    <location>
        <begin position="116"/>
        <end position="117"/>
    </location>
    <ligand>
        <name>S-adenosyl-L-methionine</name>
        <dbReference type="ChEBI" id="CHEBI:59789"/>
    </ligand>
</feature>
<dbReference type="InterPro" id="IPR003682">
    <property type="entry name" value="rRNA_ssu_MeTfrase_G"/>
</dbReference>
<dbReference type="HAMAP" id="MF_00074">
    <property type="entry name" value="16SrRNA_methyltr_G"/>
    <property type="match status" value="1"/>
</dbReference>
<comment type="catalytic activity">
    <reaction evidence="6">
        <text>guanosine(527) in 16S rRNA + S-adenosyl-L-methionine = N(7)-methylguanosine(527) in 16S rRNA + S-adenosyl-L-homocysteine</text>
        <dbReference type="Rhea" id="RHEA:42732"/>
        <dbReference type="Rhea" id="RHEA-COMP:10209"/>
        <dbReference type="Rhea" id="RHEA-COMP:10210"/>
        <dbReference type="ChEBI" id="CHEBI:57856"/>
        <dbReference type="ChEBI" id="CHEBI:59789"/>
        <dbReference type="ChEBI" id="CHEBI:74269"/>
        <dbReference type="ChEBI" id="CHEBI:74480"/>
        <dbReference type="EC" id="2.1.1.170"/>
    </reaction>
</comment>
<dbReference type="GO" id="GO:0070043">
    <property type="term" value="F:rRNA (guanine-N7-)-methyltransferase activity"/>
    <property type="evidence" value="ECO:0007669"/>
    <property type="project" value="UniProtKB-UniRule"/>
</dbReference>
<evidence type="ECO:0000256" key="5">
    <source>
        <dbReference type="ARBA" id="ARBA00022691"/>
    </source>
</evidence>
<dbReference type="RefSeq" id="WP_046152418.1">
    <property type="nucleotide sequence ID" value="NZ_CADFGU010000008.1"/>
</dbReference>
<accession>A0A0F5K4J8</accession>
<comment type="caution">
    <text evidence="7">The sequence shown here is derived from an EMBL/GenBank/DDBJ whole genome shotgun (WGS) entry which is preliminary data.</text>
</comment>
<comment type="similarity">
    <text evidence="6">Belongs to the methyltransferase superfamily. RNA methyltransferase RsmG family.</text>
</comment>
<dbReference type="PANTHER" id="PTHR31760">
    <property type="entry name" value="S-ADENOSYL-L-METHIONINE-DEPENDENT METHYLTRANSFERASES SUPERFAMILY PROTEIN"/>
    <property type="match status" value="1"/>
</dbReference>
<comment type="subcellular location">
    <subcellularLocation>
        <location evidence="6">Cytoplasm</location>
    </subcellularLocation>
</comment>
<evidence type="ECO:0000256" key="3">
    <source>
        <dbReference type="ARBA" id="ARBA00022603"/>
    </source>
</evidence>
<name>A0A0F5K4J8_9BURK</name>
<reference evidence="7 8" key="1">
    <citation type="submission" date="2015-03" db="EMBL/GenBank/DDBJ databases">
        <title>Draft Genome Sequence of Burkholderia andropogonis type strain ICMP2807, isolated from Sorghum bicolor.</title>
        <authorList>
            <person name="Lopes-Santos L."/>
            <person name="Castro D.B."/>
            <person name="Ottoboni L.M."/>
            <person name="Park D."/>
            <person name="Weirc B.S."/>
            <person name="Destefano S.A."/>
        </authorList>
    </citation>
    <scope>NUCLEOTIDE SEQUENCE [LARGE SCALE GENOMIC DNA]</scope>
    <source>
        <strain evidence="7 8">ICMP2807</strain>
    </source>
</reference>
<evidence type="ECO:0000313" key="8">
    <source>
        <dbReference type="Proteomes" id="UP000033618"/>
    </source>
</evidence>
<dbReference type="Proteomes" id="UP000033618">
    <property type="component" value="Unassembled WGS sequence"/>
</dbReference>
<evidence type="ECO:0000256" key="1">
    <source>
        <dbReference type="ARBA" id="ARBA00022490"/>
    </source>
</evidence>
<keyword evidence="3 6" id="KW-0489">Methyltransferase</keyword>
<comment type="function">
    <text evidence="6">Specifically methylates the N7 position of guanine in position 527 of 16S rRNA.</text>
</comment>
<evidence type="ECO:0000256" key="6">
    <source>
        <dbReference type="HAMAP-Rule" id="MF_00074"/>
    </source>
</evidence>
<proteinExistence type="inferred from homology"/>
<evidence type="ECO:0000313" key="7">
    <source>
        <dbReference type="EMBL" id="KKB64472.1"/>
    </source>
</evidence>
<comment type="caution">
    <text evidence="6">Lacks conserved residue(s) required for the propagation of feature annotation.</text>
</comment>
<evidence type="ECO:0000256" key="2">
    <source>
        <dbReference type="ARBA" id="ARBA00022552"/>
    </source>
</evidence>
<keyword evidence="1 6" id="KW-0963">Cytoplasm</keyword>
<dbReference type="AlphaFoldDB" id="A0A0F5K4J8"/>
<dbReference type="NCBIfam" id="TIGR00138">
    <property type="entry name" value="rsmG_gidB"/>
    <property type="match status" value="1"/>
</dbReference>
<evidence type="ECO:0000256" key="4">
    <source>
        <dbReference type="ARBA" id="ARBA00022679"/>
    </source>
</evidence>
<keyword evidence="8" id="KW-1185">Reference proteome</keyword>
<dbReference type="STRING" id="28092.WM40_06190"/>
<dbReference type="EC" id="2.1.1.170" evidence="6"/>
<sequence length="212" mass="23161">MGITIEPGTAENLAAYIGLLSKWNRVYNLTAIRDPEQMRIQHVLDSLSLLPHLEADGVRSVIDVGTGGGTPGLILAIMRPDWRITLNDIVQKKIAFLTQAKSALGLNNVAIVNGRVEQLHFPESFDAVTSRAFADLADFARWAGHLVAPRGAMYAMKGLQPDDEIARLPTNATVRGVTPLTVPHLHAERHLVVVTFTQACAQRDRDEDQAAL</sequence>